<feature type="chain" id="PRO_5014970803" evidence="1">
    <location>
        <begin position="30"/>
        <end position="96"/>
    </location>
</feature>
<name>A0A2N9AQZ3_METEX</name>
<keyword evidence="2" id="KW-0449">Lipoprotein</keyword>
<evidence type="ECO:0000256" key="1">
    <source>
        <dbReference type="SAM" id="SignalP"/>
    </source>
</evidence>
<protein>
    <submittedName>
        <fullName evidence="2">Rare lipoprotein A</fullName>
    </submittedName>
</protein>
<evidence type="ECO:0000313" key="3">
    <source>
        <dbReference type="Proteomes" id="UP000233769"/>
    </source>
</evidence>
<keyword evidence="1" id="KW-0732">Signal</keyword>
<dbReference type="EMBL" id="LT962688">
    <property type="protein sequence ID" value="SOR29787.1"/>
    <property type="molecule type" value="Genomic_DNA"/>
</dbReference>
<dbReference type="Proteomes" id="UP000233769">
    <property type="component" value="Chromosome tk0001"/>
</dbReference>
<proteinExistence type="predicted"/>
<sequence length="96" mass="9934">MPGPIMLLQRLAVRAALACLVLSVTPARAEWTGTASFYGHESGSHRADGRRFVPRRLAPRTGPCLSALRCASPAFPPAGTSTCGSTTAARTPVSAA</sequence>
<accession>A0A2N9AQZ3</accession>
<reference evidence="3" key="1">
    <citation type="submission" date="2017-10" db="EMBL/GenBank/DDBJ databases">
        <authorList>
            <person name="Regsiter A."/>
            <person name="William W."/>
        </authorList>
    </citation>
    <scope>NUCLEOTIDE SEQUENCE [LARGE SCALE GENOMIC DNA]</scope>
</reference>
<evidence type="ECO:0000313" key="2">
    <source>
        <dbReference type="EMBL" id="SOR29787.1"/>
    </source>
</evidence>
<organism evidence="2 3">
    <name type="scientific">Methylorubrum extorquens</name>
    <name type="common">Methylobacterium dichloromethanicum</name>
    <name type="synonym">Methylobacterium extorquens</name>
    <dbReference type="NCBI Taxonomy" id="408"/>
    <lineage>
        <taxon>Bacteria</taxon>
        <taxon>Pseudomonadati</taxon>
        <taxon>Pseudomonadota</taxon>
        <taxon>Alphaproteobacteria</taxon>
        <taxon>Hyphomicrobiales</taxon>
        <taxon>Methylobacteriaceae</taxon>
        <taxon>Methylorubrum</taxon>
    </lineage>
</organism>
<dbReference type="AlphaFoldDB" id="A0A2N9AQZ3"/>
<gene>
    <name evidence="2" type="ORF">TK0001_3185</name>
</gene>
<feature type="signal peptide" evidence="1">
    <location>
        <begin position="1"/>
        <end position="29"/>
    </location>
</feature>